<reference evidence="2 3" key="1">
    <citation type="submission" date="2018-02" db="EMBL/GenBank/DDBJ databases">
        <authorList>
            <person name="Cohen D.B."/>
            <person name="Kent A.D."/>
        </authorList>
    </citation>
    <scope>NUCLEOTIDE SEQUENCE [LARGE SCALE GENOMIC DNA]</scope>
    <source>
        <strain evidence="2 3">ULC007</strain>
    </source>
</reference>
<proteinExistence type="predicted"/>
<dbReference type="EMBL" id="PVWG01000042">
    <property type="protein sequence ID" value="PSB16410.1"/>
    <property type="molecule type" value="Genomic_DNA"/>
</dbReference>
<dbReference type="InterPro" id="IPR008969">
    <property type="entry name" value="CarboxyPept-like_regulatory"/>
</dbReference>
<dbReference type="RefSeq" id="WP_073074703.1">
    <property type="nucleotide sequence ID" value="NZ_MPPI01000044.1"/>
</dbReference>
<name>A0A2T1D7E0_9CYAN</name>
<dbReference type="AlphaFoldDB" id="A0A2T1D7E0"/>
<comment type="caution">
    <text evidence="2">The sequence shown here is derived from an EMBL/GenBank/DDBJ whole genome shotgun (WGS) entry which is preliminary data.</text>
</comment>
<accession>A0A2T1D7E0</accession>
<reference evidence="2 3" key="2">
    <citation type="submission" date="2018-03" db="EMBL/GenBank/DDBJ databases">
        <title>The ancient ancestry and fast evolution of plastids.</title>
        <authorList>
            <person name="Moore K.R."/>
            <person name="Magnabosco C."/>
            <person name="Momper L."/>
            <person name="Gold D.A."/>
            <person name="Bosak T."/>
            <person name="Fournier G.P."/>
        </authorList>
    </citation>
    <scope>NUCLEOTIDE SEQUENCE [LARGE SCALE GENOMIC DNA]</scope>
    <source>
        <strain evidence="2 3">ULC007</strain>
    </source>
</reference>
<protein>
    <recommendedName>
        <fullName evidence="4">Carboxypeptidase regulatory-like domain-containing protein</fullName>
    </recommendedName>
</protein>
<evidence type="ECO:0000313" key="3">
    <source>
        <dbReference type="Proteomes" id="UP000238634"/>
    </source>
</evidence>
<sequence>MSFKDFNYVKWGFLVTLVGSIATVLTVPDFRCSIGLPSDNCVVPQKDIELVTKTETGEALEGVKVEVIGKKGSPEPELTDSNGYAKIKILAEEDVTITLSKAGYPTQSFKVNLSIDRNQVRVIRFTKSGQAQVGSIPERPVESPKSVTPTPTPKESSISGQWVGTYTCSQGITGVTVAIDQVGNKVIADFSLYPVPENPNVPRGMARYEGDFNSTSLRMRFPRGTWINKPASSWTAFPFQGQFDEALKTFSGEIDGHRCTTVNLKRKDG</sequence>
<evidence type="ECO:0008006" key="4">
    <source>
        <dbReference type="Google" id="ProtNLM"/>
    </source>
</evidence>
<dbReference type="OrthoDB" id="518256at2"/>
<dbReference type="STRING" id="1920490.GCA_001895925_02432"/>
<gene>
    <name evidence="2" type="ORF">C7B65_21585</name>
</gene>
<dbReference type="Proteomes" id="UP000238634">
    <property type="component" value="Unassembled WGS sequence"/>
</dbReference>
<keyword evidence="3" id="KW-1185">Reference proteome</keyword>
<feature type="compositionally biased region" description="Low complexity" evidence="1">
    <location>
        <begin position="143"/>
        <end position="157"/>
    </location>
</feature>
<feature type="region of interest" description="Disordered" evidence="1">
    <location>
        <begin position="133"/>
        <end position="158"/>
    </location>
</feature>
<evidence type="ECO:0000313" key="2">
    <source>
        <dbReference type="EMBL" id="PSB16410.1"/>
    </source>
</evidence>
<dbReference type="Gene3D" id="2.60.40.1120">
    <property type="entry name" value="Carboxypeptidase-like, regulatory domain"/>
    <property type="match status" value="1"/>
</dbReference>
<evidence type="ECO:0000256" key="1">
    <source>
        <dbReference type="SAM" id="MobiDB-lite"/>
    </source>
</evidence>
<dbReference type="SUPFAM" id="SSF49464">
    <property type="entry name" value="Carboxypeptidase regulatory domain-like"/>
    <property type="match status" value="1"/>
</dbReference>
<organism evidence="2 3">
    <name type="scientific">Phormidesmis priestleyi ULC007</name>
    <dbReference type="NCBI Taxonomy" id="1920490"/>
    <lineage>
        <taxon>Bacteria</taxon>
        <taxon>Bacillati</taxon>
        <taxon>Cyanobacteriota</taxon>
        <taxon>Cyanophyceae</taxon>
        <taxon>Leptolyngbyales</taxon>
        <taxon>Leptolyngbyaceae</taxon>
        <taxon>Phormidesmis</taxon>
    </lineage>
</organism>